<dbReference type="SMART" id="SM00530">
    <property type="entry name" value="HTH_XRE"/>
    <property type="match status" value="1"/>
</dbReference>
<dbReference type="InterPro" id="IPR010982">
    <property type="entry name" value="Lambda_DNA-bd_dom_sf"/>
</dbReference>
<dbReference type="EMBL" id="CP012365">
    <property type="protein sequence ID" value="AKX60093.1"/>
    <property type="molecule type" value="Genomic_DNA"/>
</dbReference>
<accession>A0A0K1XG02</accession>
<dbReference type="Pfam" id="PF13464">
    <property type="entry name" value="RodZ_C"/>
    <property type="match status" value="1"/>
</dbReference>
<evidence type="ECO:0000259" key="3">
    <source>
        <dbReference type="PROSITE" id="PS50943"/>
    </source>
</evidence>
<gene>
    <name evidence="4" type="ORF">AKN88_09250</name>
</gene>
<keyword evidence="2" id="KW-0812">Transmembrane</keyword>
<feature type="compositionally biased region" description="Acidic residues" evidence="1">
    <location>
        <begin position="178"/>
        <end position="187"/>
    </location>
</feature>
<keyword evidence="5" id="KW-1185">Reference proteome</keyword>
<feature type="transmembrane region" description="Helical" evidence="2">
    <location>
        <begin position="112"/>
        <end position="130"/>
    </location>
</feature>
<dbReference type="PANTHER" id="PTHR34475:SF1">
    <property type="entry name" value="CYTOSKELETON PROTEIN RODZ"/>
    <property type="match status" value="1"/>
</dbReference>
<dbReference type="InterPro" id="IPR050400">
    <property type="entry name" value="Bact_Cytoskel_RodZ"/>
</dbReference>
<proteinExistence type="predicted"/>
<sequence length="316" mass="34470">MSEVEQQVIAGPGNTLKTARETRGLSLKEAAERLRLTLQVIIDLEADDYTNLAKVYSRGYLRTYAQFLQLDVAALLEAHDRIQQQAGPAVQRVKVIQTLPDESKLSWKLMRFSVLALILLLLGLVLFWWFEQDRKEQALNTAPNVLQQVEIQGLDGSSEIHSFQAPLAETQVSTVEPEPTESADIESESPSSEPHAAEIAESEPGSETAAVATEQAEPVLDEAVALPVLAEGHGQFVAEFSGECWLSVTDAKGKVLYSGSKRAGEQLEVTGYAPLAVRIGLTSSIAKATYNGEHIDFSHYGNGKTARLKLGQENAR</sequence>
<dbReference type="Pfam" id="PF13413">
    <property type="entry name" value="HTH_25"/>
    <property type="match status" value="1"/>
</dbReference>
<protein>
    <recommendedName>
        <fullName evidence="3">HTH cro/C1-type domain-containing protein</fullName>
    </recommendedName>
</protein>
<evidence type="ECO:0000313" key="5">
    <source>
        <dbReference type="Proteomes" id="UP000063953"/>
    </source>
</evidence>
<dbReference type="GO" id="GO:0003677">
    <property type="term" value="F:DNA binding"/>
    <property type="evidence" value="ECO:0007669"/>
    <property type="project" value="InterPro"/>
</dbReference>
<dbReference type="RefSeq" id="WP_053101393.1">
    <property type="nucleotide sequence ID" value="NZ_CP012365.1"/>
</dbReference>
<dbReference type="PROSITE" id="PS50943">
    <property type="entry name" value="HTH_CROC1"/>
    <property type="match status" value="1"/>
</dbReference>
<reference evidence="4 5" key="1">
    <citation type="journal article" date="2015" name="Genome Announc.">
        <title>Genome Sequences of Oblitimonas alkaliphila gen. nov. sp. nov. (Proposed), a Novel Bacterium of the Pseudomonadaceae Family.</title>
        <authorList>
            <person name="Lauer A.C."/>
            <person name="Nicholson A.C."/>
            <person name="Humrighouse B.W."/>
            <person name="Emery B."/>
            <person name="Drobish A."/>
            <person name="Juieng P."/>
            <person name="Loparev V."/>
            <person name="McQuiston J.R."/>
        </authorList>
    </citation>
    <scope>NUCLEOTIDE SEQUENCE [LARGE SCALE GENOMIC DNA]</scope>
    <source>
        <strain evidence="4 5">E5571</strain>
    </source>
</reference>
<feature type="region of interest" description="Disordered" evidence="1">
    <location>
        <begin position="168"/>
        <end position="214"/>
    </location>
</feature>
<dbReference type="InterPro" id="IPR025194">
    <property type="entry name" value="RodZ-like_C"/>
</dbReference>
<dbReference type="Gene3D" id="1.10.260.40">
    <property type="entry name" value="lambda repressor-like DNA-binding domains"/>
    <property type="match status" value="1"/>
</dbReference>
<dbReference type="SUPFAM" id="SSF47413">
    <property type="entry name" value="lambda repressor-like DNA-binding domains"/>
    <property type="match status" value="1"/>
</dbReference>
<evidence type="ECO:0000256" key="1">
    <source>
        <dbReference type="SAM" id="MobiDB-lite"/>
    </source>
</evidence>
<dbReference type="AlphaFoldDB" id="A0A0K1XG02"/>
<organism evidence="4 5">
    <name type="scientific">Thiopseudomonas alkaliphila</name>
    <dbReference type="NCBI Taxonomy" id="1697053"/>
    <lineage>
        <taxon>Bacteria</taxon>
        <taxon>Pseudomonadati</taxon>
        <taxon>Pseudomonadota</taxon>
        <taxon>Gammaproteobacteria</taxon>
        <taxon>Pseudomonadales</taxon>
        <taxon>Pseudomonadaceae</taxon>
        <taxon>Thiopseudomonas</taxon>
    </lineage>
</organism>
<dbReference type="InterPro" id="IPR001387">
    <property type="entry name" value="Cro/C1-type_HTH"/>
</dbReference>
<keyword evidence="2" id="KW-0472">Membrane</keyword>
<dbReference type="STRING" id="1697053.AKN87_11755"/>
<evidence type="ECO:0000256" key="2">
    <source>
        <dbReference type="SAM" id="Phobius"/>
    </source>
</evidence>
<evidence type="ECO:0000313" key="4">
    <source>
        <dbReference type="EMBL" id="AKX60093.1"/>
    </source>
</evidence>
<dbReference type="Proteomes" id="UP000063953">
    <property type="component" value="Chromosome"/>
</dbReference>
<feature type="compositionally biased region" description="Low complexity" evidence="1">
    <location>
        <begin position="188"/>
        <end position="203"/>
    </location>
</feature>
<name>A0A0K1XG02_9GAMM</name>
<feature type="domain" description="HTH cro/C1-type" evidence="3">
    <location>
        <begin position="16"/>
        <end position="75"/>
    </location>
</feature>
<keyword evidence="2" id="KW-1133">Transmembrane helix</keyword>
<dbReference type="CDD" id="cd00093">
    <property type="entry name" value="HTH_XRE"/>
    <property type="match status" value="1"/>
</dbReference>
<dbReference type="PANTHER" id="PTHR34475">
    <property type="match status" value="1"/>
</dbReference>